<dbReference type="Gene3D" id="3.40.50.1980">
    <property type="entry name" value="Nitrogenase molybdenum iron protein domain"/>
    <property type="match status" value="2"/>
</dbReference>
<dbReference type="SUPFAM" id="SSF53807">
    <property type="entry name" value="Helical backbone' metal receptor"/>
    <property type="match status" value="1"/>
</dbReference>
<keyword evidence="9" id="KW-1185">Reference proteome</keyword>
<reference evidence="8 9" key="1">
    <citation type="submission" date="2022-02" db="EMBL/GenBank/DDBJ databases">
        <title>Genome sequence data of Kingella unionensis sp. nov. strain CICC 24913 (CCUG 75125).</title>
        <authorList>
            <person name="Xiao M."/>
        </authorList>
    </citation>
    <scope>NUCLEOTIDE SEQUENCE [LARGE SCALE GENOMIC DNA]</scope>
    <source>
        <strain evidence="8 9">CICC 24913</strain>
    </source>
</reference>
<protein>
    <submittedName>
        <fullName evidence="8">Siderophore ABC transporter substrate-binding protein</fullName>
    </submittedName>
</protein>
<accession>A0ABS9NL07</accession>
<keyword evidence="5 6" id="KW-0732">Signal</keyword>
<gene>
    <name evidence="8" type="ORF">MB824_01995</name>
</gene>
<evidence type="ECO:0000313" key="8">
    <source>
        <dbReference type="EMBL" id="MCG6503272.1"/>
    </source>
</evidence>
<evidence type="ECO:0000256" key="2">
    <source>
        <dbReference type="ARBA" id="ARBA00008814"/>
    </source>
</evidence>
<proteinExistence type="inferred from homology"/>
<dbReference type="EMBL" id="JAKOOW010000006">
    <property type="protein sequence ID" value="MCG6503272.1"/>
    <property type="molecule type" value="Genomic_DNA"/>
</dbReference>
<comment type="caution">
    <text evidence="8">The sequence shown here is derived from an EMBL/GenBank/DDBJ whole genome shotgun (WGS) entry which is preliminary data.</text>
</comment>
<dbReference type="PROSITE" id="PS50983">
    <property type="entry name" value="FE_B12_PBP"/>
    <property type="match status" value="1"/>
</dbReference>
<dbReference type="InterPro" id="IPR002491">
    <property type="entry name" value="ABC_transptr_periplasmic_BD"/>
</dbReference>
<dbReference type="InterPro" id="IPR033870">
    <property type="entry name" value="FatB"/>
</dbReference>
<dbReference type="RefSeq" id="WP_238745466.1">
    <property type="nucleotide sequence ID" value="NZ_JAKOOW010000006.1"/>
</dbReference>
<name>A0ABS9NL07_9NEIS</name>
<dbReference type="Pfam" id="PF01497">
    <property type="entry name" value="Peripla_BP_2"/>
    <property type="match status" value="1"/>
</dbReference>
<evidence type="ECO:0000313" key="9">
    <source>
        <dbReference type="Proteomes" id="UP001298424"/>
    </source>
</evidence>
<keyword evidence="4" id="KW-0406">Ion transport</keyword>
<keyword evidence="3" id="KW-0813">Transport</keyword>
<comment type="similarity">
    <text evidence="2">Belongs to the bacterial solute-binding protein 8 family.</text>
</comment>
<evidence type="ECO:0000256" key="5">
    <source>
        <dbReference type="ARBA" id="ARBA00022729"/>
    </source>
</evidence>
<evidence type="ECO:0000256" key="4">
    <source>
        <dbReference type="ARBA" id="ARBA00022496"/>
    </source>
</evidence>
<dbReference type="CDD" id="cd01140">
    <property type="entry name" value="FatB"/>
    <property type="match status" value="1"/>
</dbReference>
<keyword evidence="4" id="KW-0410">Iron transport</keyword>
<feature type="chain" id="PRO_5046662192" evidence="6">
    <location>
        <begin position="23"/>
        <end position="321"/>
    </location>
</feature>
<keyword evidence="4" id="KW-0408">Iron</keyword>
<organism evidence="8 9">
    <name type="scientific">Kingella pumchi</name>
    <dbReference type="NCBI Taxonomy" id="2779506"/>
    <lineage>
        <taxon>Bacteria</taxon>
        <taxon>Pseudomonadati</taxon>
        <taxon>Pseudomonadota</taxon>
        <taxon>Betaproteobacteria</taxon>
        <taxon>Neisseriales</taxon>
        <taxon>Neisseriaceae</taxon>
        <taxon>Kingella</taxon>
    </lineage>
</organism>
<dbReference type="PROSITE" id="PS51257">
    <property type="entry name" value="PROKAR_LIPOPROTEIN"/>
    <property type="match status" value="1"/>
</dbReference>
<evidence type="ECO:0000259" key="7">
    <source>
        <dbReference type="PROSITE" id="PS50983"/>
    </source>
</evidence>
<evidence type="ECO:0000256" key="6">
    <source>
        <dbReference type="SAM" id="SignalP"/>
    </source>
</evidence>
<dbReference type="PANTHER" id="PTHR30532:SF28">
    <property type="entry name" value="PETROBACTIN-BINDING PROTEIN YCLQ"/>
    <property type="match status" value="1"/>
</dbReference>
<evidence type="ECO:0000256" key="3">
    <source>
        <dbReference type="ARBA" id="ARBA00022448"/>
    </source>
</evidence>
<sequence>MKKSLTALLCAAALAACGQQQPADNAASGTTTAASLPAAAAGMVNIDTNRGPAQVPLKPERVAVYDWGVLDTLGELGVEVGASTEETSIEYLRDTVAKAKHVGTLFEPNYEALNEYQPQLIITGARTAKAFDQLSQIAPTIEMTVDNTDAVASAKQRIAALGTVFGKEAEAKALEEKLDKAFADAKAAAQGKGKALVIQVSGGKLSAYGANSRLGGWLHKDIGVEPVDTAIKEGSHGQPVSFEYIKEKNPDWLFVLDRTSAIGEKGEAAKDVLNNPLVAETTAWKKGQVVYIQPAAYLSAGGARQLINSAKQAQEAFEKAK</sequence>
<dbReference type="InterPro" id="IPR051313">
    <property type="entry name" value="Bact_iron-sidero_bind"/>
</dbReference>
<dbReference type="Proteomes" id="UP001298424">
    <property type="component" value="Unassembled WGS sequence"/>
</dbReference>
<comment type="subcellular location">
    <subcellularLocation>
        <location evidence="1">Cell envelope</location>
    </subcellularLocation>
</comment>
<feature type="signal peptide" evidence="6">
    <location>
        <begin position="1"/>
        <end position="22"/>
    </location>
</feature>
<evidence type="ECO:0000256" key="1">
    <source>
        <dbReference type="ARBA" id="ARBA00004196"/>
    </source>
</evidence>
<feature type="domain" description="Fe/B12 periplasmic-binding" evidence="7">
    <location>
        <begin position="61"/>
        <end position="321"/>
    </location>
</feature>
<dbReference type="PANTHER" id="PTHR30532">
    <property type="entry name" value="IRON III DICITRATE-BINDING PERIPLASMIC PROTEIN"/>
    <property type="match status" value="1"/>
</dbReference>